<evidence type="ECO:0000259" key="2">
    <source>
        <dbReference type="PROSITE" id="PS50937"/>
    </source>
</evidence>
<dbReference type="RefSeq" id="WP_380957131.1">
    <property type="nucleotide sequence ID" value="NZ_JBHMDI010000161.1"/>
</dbReference>
<comment type="caution">
    <text evidence="3">The sequence shown here is derived from an EMBL/GenBank/DDBJ whole genome shotgun (WGS) entry which is preliminary data.</text>
</comment>
<proteinExistence type="predicted"/>
<keyword evidence="1" id="KW-0238">DNA-binding</keyword>
<dbReference type="Proteomes" id="UP001589753">
    <property type="component" value="Unassembled WGS sequence"/>
</dbReference>
<dbReference type="InterPro" id="IPR009061">
    <property type="entry name" value="DNA-bd_dom_put_sf"/>
</dbReference>
<dbReference type="PRINTS" id="PR00040">
    <property type="entry name" value="HTHMERR"/>
</dbReference>
<reference evidence="3 4" key="1">
    <citation type="submission" date="2024-09" db="EMBL/GenBank/DDBJ databases">
        <authorList>
            <person name="Sun Q."/>
            <person name="Mori K."/>
        </authorList>
    </citation>
    <scope>NUCLEOTIDE SEQUENCE [LARGE SCALE GENOMIC DNA]</scope>
    <source>
        <strain evidence="3 4">JCM 9767</strain>
    </source>
</reference>
<gene>
    <name evidence="3" type="ORF">ACFFUA_33025</name>
</gene>
<accession>A0ABV5LL61</accession>
<name>A0ABV5LL61_9ACTN</name>
<evidence type="ECO:0000313" key="3">
    <source>
        <dbReference type="EMBL" id="MFB9352181.1"/>
    </source>
</evidence>
<dbReference type="InterPro" id="IPR047057">
    <property type="entry name" value="MerR_fam"/>
</dbReference>
<dbReference type="Gene3D" id="1.10.1660.10">
    <property type="match status" value="1"/>
</dbReference>
<evidence type="ECO:0000256" key="1">
    <source>
        <dbReference type="ARBA" id="ARBA00023125"/>
    </source>
</evidence>
<feature type="domain" description="HTH merR-type" evidence="2">
    <location>
        <begin position="1"/>
        <end position="70"/>
    </location>
</feature>
<dbReference type="PANTHER" id="PTHR30204">
    <property type="entry name" value="REDOX-CYCLING DRUG-SENSING TRANSCRIPTIONAL ACTIVATOR SOXR"/>
    <property type="match status" value="1"/>
</dbReference>
<evidence type="ECO:0000313" key="4">
    <source>
        <dbReference type="Proteomes" id="UP001589753"/>
    </source>
</evidence>
<organism evidence="3 4">
    <name type="scientific">Streptomyces heliomycini</name>
    <dbReference type="NCBI Taxonomy" id="284032"/>
    <lineage>
        <taxon>Bacteria</taxon>
        <taxon>Bacillati</taxon>
        <taxon>Actinomycetota</taxon>
        <taxon>Actinomycetes</taxon>
        <taxon>Kitasatosporales</taxon>
        <taxon>Streptomycetaceae</taxon>
        <taxon>Streptomyces</taxon>
    </lineage>
</organism>
<dbReference type="SUPFAM" id="SSF46955">
    <property type="entry name" value="Putative DNA-binding domain"/>
    <property type="match status" value="1"/>
</dbReference>
<dbReference type="SMART" id="SM00422">
    <property type="entry name" value="HTH_MERR"/>
    <property type="match status" value="1"/>
</dbReference>
<dbReference type="EMBL" id="JBHMDI010000161">
    <property type="protein sequence ID" value="MFB9352181.1"/>
    <property type="molecule type" value="Genomic_DNA"/>
</dbReference>
<keyword evidence="4" id="KW-1185">Reference proteome</keyword>
<dbReference type="PANTHER" id="PTHR30204:SF98">
    <property type="entry name" value="HTH-TYPE TRANSCRIPTIONAL REGULATOR ADHR"/>
    <property type="match status" value="1"/>
</dbReference>
<dbReference type="Pfam" id="PF13411">
    <property type="entry name" value="MerR_1"/>
    <property type="match status" value="1"/>
</dbReference>
<dbReference type="PROSITE" id="PS50937">
    <property type="entry name" value="HTH_MERR_2"/>
    <property type="match status" value="1"/>
</dbReference>
<protein>
    <submittedName>
        <fullName evidence="3">MerR family transcriptional regulator</fullName>
    </submittedName>
</protein>
<dbReference type="InterPro" id="IPR000551">
    <property type="entry name" value="MerR-type_HTH_dom"/>
</dbReference>
<sequence length="225" mass="24382">MKISELSRRSGVSIPTIKYYLRDGLLPPGRATAANQADYGEEHLRRLRLVRTLVGVRRLPVGAVKEILGAVTEQGGDLHQIFGIVTDARPVTQQQKQAREREREEAGEETGGVADARELVAAMGWEVHPGTAAVRSLGEVLDALADMDAGIDWRSLLPYARLADRISELDVQQMNGVSGVLELAERAVLVSVLLEPALLAMRRLAQEDKSARLFGGGPKEGEGEG</sequence>